<evidence type="ECO:0000313" key="3">
    <source>
        <dbReference type="Proteomes" id="UP000284379"/>
    </source>
</evidence>
<feature type="chain" id="PRO_5019579744" evidence="1">
    <location>
        <begin position="24"/>
        <end position="415"/>
    </location>
</feature>
<feature type="signal peptide" evidence="1">
    <location>
        <begin position="1"/>
        <end position="23"/>
    </location>
</feature>
<dbReference type="RefSeq" id="WP_122201439.1">
    <property type="nucleotide sequence ID" value="NZ_CABJFV010000006.1"/>
</dbReference>
<organism evidence="2 3">
    <name type="scientific">Bacteroides nordii</name>
    <dbReference type="NCBI Taxonomy" id="291645"/>
    <lineage>
        <taxon>Bacteria</taxon>
        <taxon>Pseudomonadati</taxon>
        <taxon>Bacteroidota</taxon>
        <taxon>Bacteroidia</taxon>
        <taxon>Bacteroidales</taxon>
        <taxon>Bacteroidaceae</taxon>
        <taxon>Bacteroides</taxon>
    </lineage>
</organism>
<dbReference type="AlphaFoldDB" id="A0A413VP88"/>
<protein>
    <submittedName>
        <fullName evidence="2">DUF3575 domain-containing protein</fullName>
    </submittedName>
</protein>
<keyword evidence="1" id="KW-0732">Signal</keyword>
<sequence>MKSRICIISILGLLLMIPGANYAQGTRPIVKKDTVRSSYIYFPFNQDEIDPDYLDNSETIAALDALFADSLETAHPDSLIITSLIVPEGSLKFNAWLAARRAEAVRDYINERYPRLHTKFVLCRKETDWMDWRTLIASDPGVPDQEDVLRLIDYHHYDPAKCEKLLQYLNGKKPYTYIQESLLPRLHRTEIQVSWNYADLVAPLNGVEPVSGFASTVGQQSPALLTESIEPEDAGSVLITPKRRKTILALKNNLLYDIALAPNLELEIPLGRRWSVNAEYKCPWWLNNERNFCYQLVSGGIEGRCWLGNRRTRDPLIGHFFGLYAEGGNYDFQFGETTGYRGKYYAAGGLSYGYTRRIGRHFSLEFSLGVGCLTTDFHTYLSDQGELTWKDTRRIVYIGPTKVKCSLVWLISVKR</sequence>
<gene>
    <name evidence="2" type="ORF">DW888_10040</name>
</gene>
<name>A0A413VP88_9BACE</name>
<dbReference type="InterPro" id="IPR036737">
    <property type="entry name" value="OmpA-like_sf"/>
</dbReference>
<dbReference type="Gene3D" id="3.30.1330.60">
    <property type="entry name" value="OmpA-like domain"/>
    <property type="match status" value="1"/>
</dbReference>
<proteinExistence type="predicted"/>
<accession>A0A413VP88</accession>
<evidence type="ECO:0000313" key="2">
    <source>
        <dbReference type="EMBL" id="RHB35450.1"/>
    </source>
</evidence>
<dbReference type="SUPFAM" id="SSF103088">
    <property type="entry name" value="OmpA-like"/>
    <property type="match status" value="1"/>
</dbReference>
<reference evidence="2 3" key="1">
    <citation type="submission" date="2018-08" db="EMBL/GenBank/DDBJ databases">
        <title>A genome reference for cultivated species of the human gut microbiota.</title>
        <authorList>
            <person name="Zou Y."/>
            <person name="Xue W."/>
            <person name="Luo G."/>
        </authorList>
    </citation>
    <scope>NUCLEOTIDE SEQUENCE [LARGE SCALE GENOMIC DNA]</scope>
    <source>
        <strain evidence="2 3">AM40-30BH</strain>
    </source>
</reference>
<comment type="caution">
    <text evidence="2">The sequence shown here is derived from an EMBL/GenBank/DDBJ whole genome shotgun (WGS) entry which is preliminary data.</text>
</comment>
<evidence type="ECO:0000256" key="1">
    <source>
        <dbReference type="SAM" id="SignalP"/>
    </source>
</evidence>
<dbReference type="EMBL" id="QSGO01000006">
    <property type="protein sequence ID" value="RHB35450.1"/>
    <property type="molecule type" value="Genomic_DNA"/>
</dbReference>
<dbReference type="Pfam" id="PF12099">
    <property type="entry name" value="DUF3575"/>
    <property type="match status" value="1"/>
</dbReference>
<dbReference type="Proteomes" id="UP000284379">
    <property type="component" value="Unassembled WGS sequence"/>
</dbReference>
<dbReference type="InterPro" id="IPR021958">
    <property type="entry name" value="DUF3575"/>
</dbReference>